<evidence type="ECO:0000256" key="3">
    <source>
        <dbReference type="ARBA" id="ARBA00022795"/>
    </source>
</evidence>
<dbReference type="SUPFAM" id="SSF140566">
    <property type="entry name" value="FlgN-like"/>
    <property type="match status" value="1"/>
</dbReference>
<dbReference type="OrthoDB" id="7862860at2"/>
<dbReference type="Proteomes" id="UP000193207">
    <property type="component" value="Unassembled WGS sequence"/>
</dbReference>
<evidence type="ECO:0000313" key="5">
    <source>
        <dbReference type="Proteomes" id="UP000193207"/>
    </source>
</evidence>
<evidence type="ECO:0000256" key="2">
    <source>
        <dbReference type="ARBA" id="ARBA00007703"/>
    </source>
</evidence>
<dbReference type="Pfam" id="PF05130">
    <property type="entry name" value="FlgN"/>
    <property type="match status" value="1"/>
</dbReference>
<dbReference type="RefSeq" id="WP_085817577.1">
    <property type="nucleotide sequence ID" value="NZ_FWFU01000002.1"/>
</dbReference>
<reference evidence="4 5" key="1">
    <citation type="submission" date="2017-03" db="EMBL/GenBank/DDBJ databases">
        <authorList>
            <person name="Afonso C.L."/>
            <person name="Miller P.J."/>
            <person name="Scott M.A."/>
            <person name="Spackman E."/>
            <person name="Goraichik I."/>
            <person name="Dimitrov K.M."/>
            <person name="Suarez D.L."/>
            <person name="Swayne D.E."/>
        </authorList>
    </citation>
    <scope>NUCLEOTIDE SEQUENCE [LARGE SCALE GENOMIC DNA]</scope>
    <source>
        <strain evidence="4 5">CECT 8110</strain>
    </source>
</reference>
<comment type="function">
    <text evidence="1">Required for the efficient initiation of filament assembly.</text>
</comment>
<proteinExistence type="inferred from homology"/>
<keyword evidence="5" id="KW-1185">Reference proteome</keyword>
<organism evidence="4 5">
    <name type="scientific">Roseovarius halotolerans</name>
    <dbReference type="NCBI Taxonomy" id="505353"/>
    <lineage>
        <taxon>Bacteria</taxon>
        <taxon>Pseudomonadati</taxon>
        <taxon>Pseudomonadota</taxon>
        <taxon>Alphaproteobacteria</taxon>
        <taxon>Rhodobacterales</taxon>
        <taxon>Roseobacteraceae</taxon>
        <taxon>Roseovarius</taxon>
    </lineage>
</organism>
<dbReference type="AlphaFoldDB" id="A0A1X6Z1Z8"/>
<protein>
    <submittedName>
        <fullName evidence="4">FlgN protein</fullName>
    </submittedName>
</protein>
<keyword evidence="3" id="KW-1005">Bacterial flagellum biogenesis</keyword>
<dbReference type="GO" id="GO:0044780">
    <property type="term" value="P:bacterial-type flagellum assembly"/>
    <property type="evidence" value="ECO:0007669"/>
    <property type="project" value="InterPro"/>
</dbReference>
<comment type="similarity">
    <text evidence="2">Belongs to the FlgN family.</text>
</comment>
<accession>A0A1X6Z1Z8</accession>
<sequence>MTQDEMQKLIDRLDKLLETERTALLAGDLEAIGALLAQKEQLIDRFNALEGAREPDLAGLQGKVERNQVLLDGALEGIRRVANRMAAIRQVRRSLATYDETGKRHTIDGTVLRKVEKRA</sequence>
<dbReference type="InterPro" id="IPR007809">
    <property type="entry name" value="FlgN-like"/>
</dbReference>
<dbReference type="Gene3D" id="1.20.58.300">
    <property type="entry name" value="FlgN-like"/>
    <property type="match status" value="1"/>
</dbReference>
<gene>
    <name evidence="4" type="ORF">ROH8110_01996</name>
</gene>
<evidence type="ECO:0000313" key="4">
    <source>
        <dbReference type="EMBL" id="SLN38085.1"/>
    </source>
</evidence>
<evidence type="ECO:0000256" key="1">
    <source>
        <dbReference type="ARBA" id="ARBA00002397"/>
    </source>
</evidence>
<dbReference type="InterPro" id="IPR036679">
    <property type="entry name" value="FlgN-like_sf"/>
</dbReference>
<name>A0A1X6Z1Z8_9RHOB</name>
<dbReference type="EMBL" id="FWFU01000002">
    <property type="protein sequence ID" value="SLN38085.1"/>
    <property type="molecule type" value="Genomic_DNA"/>
</dbReference>